<evidence type="ECO:0000313" key="9">
    <source>
        <dbReference type="Proteomes" id="UP000660381"/>
    </source>
</evidence>
<dbReference type="EMBL" id="JACJTQ010000002">
    <property type="protein sequence ID" value="MBD2690678.1"/>
    <property type="molecule type" value="Genomic_DNA"/>
</dbReference>
<dbReference type="Proteomes" id="UP000660381">
    <property type="component" value="Unassembled WGS sequence"/>
</dbReference>
<dbReference type="InterPro" id="IPR015424">
    <property type="entry name" value="PyrdxlP-dep_Trfase"/>
</dbReference>
<keyword evidence="4" id="KW-0663">Pyridoxal phosphate</keyword>
<keyword evidence="5" id="KW-0456">Lyase</keyword>
<evidence type="ECO:0000256" key="4">
    <source>
        <dbReference type="ARBA" id="ARBA00022898"/>
    </source>
</evidence>
<gene>
    <name evidence="8" type="ORF">H6G68_02730</name>
</gene>
<dbReference type="Gene3D" id="3.90.100.10">
    <property type="entry name" value="Orn/Lys/Arg decarboxylase, C-terminal domain"/>
    <property type="match status" value="1"/>
</dbReference>
<feature type="domain" description="Orn/Lys/Arg decarboxylases family 1 pyridoxal-P attachment site" evidence="6">
    <location>
        <begin position="61"/>
        <end position="290"/>
    </location>
</feature>
<evidence type="ECO:0000313" key="8">
    <source>
        <dbReference type="EMBL" id="MBD2690678.1"/>
    </source>
</evidence>
<comment type="caution">
    <text evidence="8">The sequence shown here is derived from an EMBL/GenBank/DDBJ whole genome shotgun (WGS) entry which is preliminary data.</text>
</comment>
<keyword evidence="8" id="KW-0808">Transferase</keyword>
<protein>
    <submittedName>
        <fullName evidence="8">Aminotransferase class I/II-fold pyridoxal phosphate-dependent enzyme</fullName>
    </submittedName>
</protein>
<dbReference type="RefSeq" id="WP_190905237.1">
    <property type="nucleotide sequence ID" value="NZ_JACJTQ010000002.1"/>
</dbReference>
<reference evidence="8 9" key="1">
    <citation type="journal article" date="2020" name="ISME J.">
        <title>Comparative genomics reveals insights into cyanobacterial evolution and habitat adaptation.</title>
        <authorList>
            <person name="Chen M.Y."/>
            <person name="Teng W.K."/>
            <person name="Zhao L."/>
            <person name="Hu C.X."/>
            <person name="Zhou Y.K."/>
            <person name="Han B.P."/>
            <person name="Song L.R."/>
            <person name="Shu W.S."/>
        </authorList>
    </citation>
    <scope>NUCLEOTIDE SEQUENCE [LARGE SCALE GENOMIC DNA]</scope>
    <source>
        <strain evidence="8 9">FACHB-362</strain>
    </source>
</reference>
<evidence type="ECO:0000256" key="1">
    <source>
        <dbReference type="ARBA" id="ARBA00001933"/>
    </source>
</evidence>
<dbReference type="Pfam" id="PF01276">
    <property type="entry name" value="OKR_DC_1"/>
    <property type="match status" value="1"/>
</dbReference>
<evidence type="ECO:0000256" key="5">
    <source>
        <dbReference type="ARBA" id="ARBA00023239"/>
    </source>
</evidence>
<comment type="similarity">
    <text evidence="2">Belongs to the Orn/Lys/Arg decarboxylase class-I family.</text>
</comment>
<dbReference type="GO" id="GO:0008483">
    <property type="term" value="F:transaminase activity"/>
    <property type="evidence" value="ECO:0007669"/>
    <property type="project" value="UniProtKB-KW"/>
</dbReference>
<evidence type="ECO:0000259" key="7">
    <source>
        <dbReference type="Pfam" id="PF03711"/>
    </source>
</evidence>
<dbReference type="InterPro" id="IPR000310">
    <property type="entry name" value="Orn/Lys/Arg_deCO2ase_major_dom"/>
</dbReference>
<dbReference type="PANTHER" id="PTHR43277:SF3">
    <property type="entry name" value="DECARBOXYLASE, PUTATIVE-RELATED"/>
    <property type="match status" value="1"/>
</dbReference>
<dbReference type="InterPro" id="IPR008286">
    <property type="entry name" value="Prn/Lys/Arg_de-COase_C"/>
</dbReference>
<sequence>MEPTASYTDGKLLTYKMIASHEPDIKLRLHTPAHQGIRGESEYFDDHIYAYDLPFFKRDKFDEVEKYISKLYQTKRTFCLTGGATQGILIACTLMARKHKKIAIGLNIHLSAIHGFILSGAEPFFIPSRSLMPTDEEVIQALETTAGEVTALFLTHPSYDGITTNLGKIANYCRDKNIEFVVDEAHGTHFPFLAEENLSALTQECDLVVHSLHKFVGSLVQTALLHLPQTSRITEEEVLTALSLFETTSRSNLLLLSIEEAIRLAFETERKSLFQQAAGNCQELRSLLDTWGNTLTYDSLVSDPLKLWLYSNRATGDEIGELLYERGISYEYSNQQGILLIFSFQNTDDDFAYVAKMLEEIYQILASQAQIKQFNENMFVRTPVIRCSPREAFFSKKKKILLQQAKGMISCSCLKTVPPGIPILILGEEITDWHIQKIQSDTIVEVMI</sequence>
<keyword evidence="8" id="KW-0032">Aminotransferase</keyword>
<dbReference type="SUPFAM" id="SSF53383">
    <property type="entry name" value="PLP-dependent transferases"/>
    <property type="match status" value="1"/>
</dbReference>
<proteinExistence type="inferred from homology"/>
<dbReference type="InterPro" id="IPR052357">
    <property type="entry name" value="Orn_Lys_Arg_decarboxylase-I"/>
</dbReference>
<name>A0ABR8IZB9_9NOST</name>
<keyword evidence="9" id="KW-1185">Reference proteome</keyword>
<dbReference type="Pfam" id="PF03711">
    <property type="entry name" value="OKR_DC_1_C"/>
    <property type="match status" value="1"/>
</dbReference>
<evidence type="ECO:0000256" key="3">
    <source>
        <dbReference type="ARBA" id="ARBA00022793"/>
    </source>
</evidence>
<dbReference type="InterPro" id="IPR015421">
    <property type="entry name" value="PyrdxlP-dep_Trfase_major"/>
</dbReference>
<dbReference type="PANTHER" id="PTHR43277">
    <property type="entry name" value="ARGININE DECARBOXYLASE"/>
    <property type="match status" value="1"/>
</dbReference>
<feature type="domain" description="Orn/Lys/Arg decarboxylase C-terminal" evidence="7">
    <location>
        <begin position="358"/>
        <end position="432"/>
    </location>
</feature>
<keyword evidence="3" id="KW-0210">Decarboxylase</keyword>
<dbReference type="Gene3D" id="3.40.640.10">
    <property type="entry name" value="Type I PLP-dependent aspartate aminotransferase-like (Major domain)"/>
    <property type="match status" value="1"/>
</dbReference>
<accession>A0ABR8IZB9</accession>
<comment type="cofactor">
    <cofactor evidence="1">
        <name>pyridoxal 5'-phosphate</name>
        <dbReference type="ChEBI" id="CHEBI:597326"/>
    </cofactor>
</comment>
<evidence type="ECO:0000256" key="2">
    <source>
        <dbReference type="ARBA" id="ARBA00010671"/>
    </source>
</evidence>
<evidence type="ECO:0000259" key="6">
    <source>
        <dbReference type="Pfam" id="PF01276"/>
    </source>
</evidence>
<organism evidence="8 9">
    <name type="scientific">Anabaena catenula FACHB-362</name>
    <dbReference type="NCBI Taxonomy" id="2692877"/>
    <lineage>
        <taxon>Bacteria</taxon>
        <taxon>Bacillati</taxon>
        <taxon>Cyanobacteriota</taxon>
        <taxon>Cyanophyceae</taxon>
        <taxon>Nostocales</taxon>
        <taxon>Nostocaceae</taxon>
        <taxon>Anabaena</taxon>
    </lineage>
</organism>